<dbReference type="InterPro" id="IPR045079">
    <property type="entry name" value="Oxoprolinase-like"/>
</dbReference>
<dbReference type="PANTHER" id="PTHR11365">
    <property type="entry name" value="5-OXOPROLINASE RELATED"/>
    <property type="match status" value="1"/>
</dbReference>
<proteinExistence type="predicted"/>
<feature type="domain" description="Hydantoinase B/oxoprolinase" evidence="1">
    <location>
        <begin position="4"/>
        <end position="529"/>
    </location>
</feature>
<dbReference type="RefSeq" id="WP_216955944.1">
    <property type="nucleotide sequence ID" value="NZ_JAHOPB010000001.1"/>
</dbReference>
<name>A0ABS6IER2_9HYPH</name>
<keyword evidence="3" id="KW-1185">Reference proteome</keyword>
<evidence type="ECO:0000313" key="2">
    <source>
        <dbReference type="EMBL" id="MBU8872237.1"/>
    </source>
</evidence>
<evidence type="ECO:0000259" key="1">
    <source>
        <dbReference type="Pfam" id="PF02538"/>
    </source>
</evidence>
<dbReference type="Proteomes" id="UP000727907">
    <property type="component" value="Unassembled WGS sequence"/>
</dbReference>
<evidence type="ECO:0000313" key="3">
    <source>
        <dbReference type="Proteomes" id="UP000727907"/>
    </source>
</evidence>
<dbReference type="PANTHER" id="PTHR11365:SF23">
    <property type="entry name" value="HYPOTHETICAL 5-OXOPROLINASE (EUROFUNG)-RELATED"/>
    <property type="match status" value="1"/>
</dbReference>
<dbReference type="InterPro" id="IPR003692">
    <property type="entry name" value="Hydantoinase_B"/>
</dbReference>
<dbReference type="Pfam" id="PF02538">
    <property type="entry name" value="Hydantoinase_B"/>
    <property type="match status" value="1"/>
</dbReference>
<organism evidence="2 3">
    <name type="scientific">Reyranella humidisoli</name>
    <dbReference type="NCBI Taxonomy" id="2849149"/>
    <lineage>
        <taxon>Bacteria</taxon>
        <taxon>Pseudomonadati</taxon>
        <taxon>Pseudomonadota</taxon>
        <taxon>Alphaproteobacteria</taxon>
        <taxon>Hyphomicrobiales</taxon>
        <taxon>Reyranellaceae</taxon>
        <taxon>Reyranella</taxon>
    </lineage>
</organism>
<protein>
    <submittedName>
        <fullName evidence="2">Hydantoinase B/oxoprolinase family protein</fullName>
    </submittedName>
</protein>
<dbReference type="EMBL" id="JAHOPB010000001">
    <property type="protein sequence ID" value="MBU8872237.1"/>
    <property type="molecule type" value="Genomic_DNA"/>
</dbReference>
<reference evidence="2 3" key="1">
    <citation type="submission" date="2021-06" db="EMBL/GenBank/DDBJ databases">
        <authorList>
            <person name="Lee D.H."/>
        </authorList>
    </citation>
    <scope>NUCLEOTIDE SEQUENCE [LARGE SCALE GENOMIC DNA]</scope>
    <source>
        <strain evidence="2 3">MMS21-HV4-11</strain>
    </source>
</reference>
<gene>
    <name evidence="2" type="ORF">KQ910_00605</name>
</gene>
<sequence>MNLDPVTLALVQNRLDHISHQMGWVMTRTARSPIFSQSHDFSCFIADARGTLISQADGIPIHTGGGGFAVRAILRDFKGDIAPEDVFLLNDPYTAGGNHLPDWVITRPVFVGGKLVAFACNRAHQADIGGGAAGTYNSAATEIFHEGIRLPVLKLIEGGPKGGKVREDLWRLLMLNTRLPEALDGDLRAMIGSTRIGAERLALLVEELGVDRADEFFEGVLDHADRRFQTCIDRLAQGVWKGEEPVDNDCFEPIDARIAVTITVKGRKLVVDFAGTSPQVRGFKNSSIANSTSAVFMSLASFFEPDLPKNEGAFRSVEIRLPEGTLVNARMPAPMTMNTVFVAHEIIHAMWKALAQALPDRASAGWSKAVHAVTAGLREDGGRYVMYQWAGAPAGGGVEGRDGFHLIGHLITLGGLTLPNLETYEQLYPARFRRQELRRDTAGAGRFRGGAGCDYEVEMFTPADYAFRGEGAGAPSSFGVAGGRAGAGGEVILTLADGTRIQAPKYGVERHGVGTYRALSPGGGGYGDPKTRDPERVLRDVRDGIVSAESAENDYAVAIAADGRSIDRARTDRLRKALP</sequence>
<accession>A0ABS6IER2</accession>
<comment type="caution">
    <text evidence="2">The sequence shown here is derived from an EMBL/GenBank/DDBJ whole genome shotgun (WGS) entry which is preliminary data.</text>
</comment>